<evidence type="ECO:0000313" key="3">
    <source>
        <dbReference type="Proteomes" id="UP000218965"/>
    </source>
</evidence>
<accession>A0A0U4WVK9</accession>
<evidence type="ECO:0008006" key="4">
    <source>
        <dbReference type="Google" id="ProtNLM"/>
    </source>
</evidence>
<dbReference type="EMBL" id="AP017315">
    <property type="protein sequence ID" value="BAU31863.1"/>
    <property type="molecule type" value="Genomic_DNA"/>
</dbReference>
<name>A0A0U4WVK9_9MICO</name>
<dbReference type="AlphaFoldDB" id="A0A0U4WVK9"/>
<feature type="compositionally biased region" description="Basic and acidic residues" evidence="1">
    <location>
        <begin position="441"/>
        <end position="450"/>
    </location>
</feature>
<dbReference type="OrthoDB" id="8478472at2"/>
<dbReference type="Gene3D" id="1.20.150.30">
    <property type="entry name" value="Zincin-like metallopeptidase, N-terminal domain"/>
    <property type="match status" value="1"/>
</dbReference>
<dbReference type="Proteomes" id="UP000218965">
    <property type="component" value="Chromosome"/>
</dbReference>
<sequence>MAENPLGANDDEFRDMMRKFLSGEGDIDPSKLAGAAGLPADPVMMARLMGQLRKAMDSTGDGIDWQNARDEAGRIAAEGSTRTAQLDLDRLRQALSVAALWLDEATGITQLTSEPALLTRAEWAHQTMPVWTELAEPVATSIADSMTRVLAEQVPEELKGMLAGASQMMRQVGGALFALQLGQVVGRLSAEVVSGGDIGIPLLPGRDETDVQAALLPQNVTAFGTDLDIPADQVQLYLSVRELAHARLFRHARWLRAHLISAITDATRGTTIRLERLESLAEGFDPQNLDSLRAALTSGELIEPKTEAQQQALARLETTLALIEGWVDVVTADATTRIPRADAVAETVRRRRASGGPAERAFATLVGLELRPRRLREAAAFWRQVTDAVGTEARDALWAHPDLMPTAADIDDPDARIRSMTDGPAEPDALDKALSDLLAGEGDRPVERGPGEAPDEPPSSDEPTA</sequence>
<evidence type="ECO:0000256" key="1">
    <source>
        <dbReference type="SAM" id="MobiDB-lite"/>
    </source>
</evidence>
<gene>
    <name evidence="2" type="ORF">MalAC0309_1000</name>
</gene>
<dbReference type="InterPro" id="IPR042271">
    <property type="entry name" value="Zinicin_2_N"/>
</dbReference>
<dbReference type="InterPro" id="IPR018766">
    <property type="entry name" value="Zinicin_2"/>
</dbReference>
<feature type="region of interest" description="Disordered" evidence="1">
    <location>
        <begin position="419"/>
        <end position="465"/>
    </location>
</feature>
<dbReference type="NCBIfam" id="TIGR03624">
    <property type="entry name" value="putative hydrolase"/>
    <property type="match status" value="1"/>
</dbReference>
<reference evidence="2 3" key="2">
    <citation type="submission" date="2016-01" db="EMBL/GenBank/DDBJ databases">
        <title>Microcella alkaliphila JAM AC0309 whole genome shotgun sequence.</title>
        <authorList>
            <person name="Kurata A."/>
            <person name="Hirose Y."/>
            <person name="Kishimoto N."/>
            <person name="Kobayashi T."/>
        </authorList>
    </citation>
    <scope>NUCLEOTIDE SEQUENCE [LARGE SCALE GENOMIC DNA]</scope>
    <source>
        <strain evidence="2 3">JAM AC0309</strain>
    </source>
</reference>
<dbReference type="SUPFAM" id="SSF55486">
    <property type="entry name" value="Metalloproteases ('zincins'), catalytic domain"/>
    <property type="match status" value="1"/>
</dbReference>
<dbReference type="RefSeq" id="WP_096421032.1">
    <property type="nucleotide sequence ID" value="NZ_AP017315.1"/>
</dbReference>
<dbReference type="KEGG" id="malk:MalAC0309_1000"/>
<dbReference type="PANTHER" id="PTHR39420">
    <property type="match status" value="1"/>
</dbReference>
<dbReference type="PANTHER" id="PTHR39420:SF2">
    <property type="entry name" value="HYDROLASE"/>
    <property type="match status" value="1"/>
</dbReference>
<organism evidence="2 3">
    <name type="scientific">Microcella alkaliphila</name>
    <dbReference type="NCBI Taxonomy" id="279828"/>
    <lineage>
        <taxon>Bacteria</taxon>
        <taxon>Bacillati</taxon>
        <taxon>Actinomycetota</taxon>
        <taxon>Actinomycetes</taxon>
        <taxon>Micrococcales</taxon>
        <taxon>Microbacteriaceae</taxon>
        <taxon>Microcella</taxon>
    </lineage>
</organism>
<evidence type="ECO:0000313" key="2">
    <source>
        <dbReference type="EMBL" id="BAU31863.1"/>
    </source>
</evidence>
<proteinExistence type="predicted"/>
<feature type="compositionally biased region" description="Acidic residues" evidence="1">
    <location>
        <begin position="453"/>
        <end position="465"/>
    </location>
</feature>
<dbReference type="Pfam" id="PF10103">
    <property type="entry name" value="Zincin_2"/>
    <property type="match status" value="1"/>
</dbReference>
<protein>
    <recommendedName>
        <fullName evidence="4">Hydrolase</fullName>
    </recommendedName>
</protein>
<reference evidence="3" key="1">
    <citation type="submission" date="2015-12" db="EMBL/GenBank/DDBJ databases">
        <authorList>
            <person name="Shamseldin A."/>
            <person name="Moawad H."/>
            <person name="Abd El-Rahim W.M."/>
            <person name="Sadowsky M.J."/>
        </authorList>
    </citation>
    <scope>NUCLEOTIDE SEQUENCE [LARGE SCALE GENOMIC DNA]</scope>
    <source>
        <strain evidence="3">JAM AC0309</strain>
    </source>
</reference>